<dbReference type="PANTHER" id="PTHR13780:SF36">
    <property type="entry name" value="CBS DOMAIN-CONTAINING PROTEIN"/>
    <property type="match status" value="1"/>
</dbReference>
<evidence type="ECO:0000256" key="3">
    <source>
        <dbReference type="PROSITE-ProRule" id="PRU00703"/>
    </source>
</evidence>
<dbReference type="EMBL" id="JBHFEH010000004">
    <property type="protein sequence ID" value="KAL2057683.1"/>
    <property type="molecule type" value="Genomic_DNA"/>
</dbReference>
<dbReference type="SUPFAM" id="SSF54631">
    <property type="entry name" value="CBS-domain pair"/>
    <property type="match status" value="2"/>
</dbReference>
<evidence type="ECO:0000259" key="5">
    <source>
        <dbReference type="PROSITE" id="PS51371"/>
    </source>
</evidence>
<evidence type="ECO:0000313" key="6">
    <source>
        <dbReference type="EMBL" id="KAL2057683.1"/>
    </source>
</evidence>
<dbReference type="CDD" id="cd02205">
    <property type="entry name" value="CBS_pair_SF"/>
    <property type="match status" value="1"/>
</dbReference>
<dbReference type="Proteomes" id="UP001590951">
    <property type="component" value="Unassembled WGS sequence"/>
</dbReference>
<accession>A0ABR4BNY5</accession>
<feature type="compositionally biased region" description="Polar residues" evidence="4">
    <location>
        <begin position="1"/>
        <end position="14"/>
    </location>
</feature>
<dbReference type="PANTHER" id="PTHR13780">
    <property type="entry name" value="AMP-ACTIVATED PROTEIN KINASE, GAMMA REGULATORY SUBUNIT"/>
    <property type="match status" value="1"/>
</dbReference>
<name>A0ABR4BNY5_9LECA</name>
<organism evidence="6 7">
    <name type="scientific">Lepraria finkii</name>
    <dbReference type="NCBI Taxonomy" id="1340010"/>
    <lineage>
        <taxon>Eukaryota</taxon>
        <taxon>Fungi</taxon>
        <taxon>Dikarya</taxon>
        <taxon>Ascomycota</taxon>
        <taxon>Pezizomycotina</taxon>
        <taxon>Lecanoromycetes</taxon>
        <taxon>OSLEUM clade</taxon>
        <taxon>Lecanoromycetidae</taxon>
        <taxon>Lecanorales</taxon>
        <taxon>Lecanorineae</taxon>
        <taxon>Stereocaulaceae</taxon>
        <taxon>Lepraria</taxon>
    </lineage>
</organism>
<dbReference type="Pfam" id="PF00571">
    <property type="entry name" value="CBS"/>
    <property type="match status" value="2"/>
</dbReference>
<dbReference type="SMART" id="SM00116">
    <property type="entry name" value="CBS"/>
    <property type="match status" value="2"/>
</dbReference>
<feature type="compositionally biased region" description="Low complexity" evidence="4">
    <location>
        <begin position="367"/>
        <end position="383"/>
    </location>
</feature>
<keyword evidence="7" id="KW-1185">Reference proteome</keyword>
<comment type="caution">
    <text evidence="6">The sequence shown here is derived from an EMBL/GenBank/DDBJ whole genome shotgun (WGS) entry which is preliminary data.</text>
</comment>
<reference evidence="6 7" key="1">
    <citation type="submission" date="2024-09" db="EMBL/GenBank/DDBJ databases">
        <title>Rethinking Asexuality: The Enigmatic Case of Functional Sexual Genes in Lepraria (Stereocaulaceae).</title>
        <authorList>
            <person name="Doellman M."/>
            <person name="Sun Y."/>
            <person name="Barcenas-Pena A."/>
            <person name="Lumbsch H.T."/>
            <person name="Grewe F."/>
        </authorList>
    </citation>
    <scope>NUCLEOTIDE SEQUENCE [LARGE SCALE GENOMIC DNA]</scope>
    <source>
        <strain evidence="6 7">Grewe 0041</strain>
    </source>
</reference>
<feature type="compositionally biased region" description="Polar residues" evidence="4">
    <location>
        <begin position="43"/>
        <end position="63"/>
    </location>
</feature>
<dbReference type="Gene3D" id="3.10.580.10">
    <property type="entry name" value="CBS-domain"/>
    <property type="match status" value="2"/>
</dbReference>
<sequence>MPAQPPQRTHSQTMRLGGHPSPSHAHRKSFTDALRGMPPSPRANRQPSMTQSQIQDLINNPPTAGSPDPKFAGKDWQHIAVGELVDQEDLRFVELDTGVEDATNLLTESGAPVLLIRTGKTEKSAVATFDYRDLTQYLLFATGQLFPDEEHLVVFQNLAKKAQQGLKIPLRDAKSLGNKEPFLTLPHTADLTAAVETFGGGVHRIVILKEGTNHAVGILSQLRLVKFLWENGRSFPIIDQLYPRQVNELGIGSQQLISVNGDKPLKEALTIMNNEGVTSLAVVDNQYNVVGNISNVDVKLLTKSSSAPLLENTCIHFVTVILSTRGMNDGKDSYPVFHINPHSTLAHTVAKLVATKAHRMWVVEMPSASPISTPSPSRPNNPRSRPRALRSPHLNFPPTSPTPTPPLNLLPASQPTPLRHTLCLRLRTTGSTYVWPTIRRSQSDGYIESVCES</sequence>
<feature type="region of interest" description="Disordered" evidence="4">
    <location>
        <begin position="367"/>
        <end position="414"/>
    </location>
</feature>
<evidence type="ECO:0000256" key="2">
    <source>
        <dbReference type="ARBA" id="ARBA00023122"/>
    </source>
</evidence>
<keyword evidence="1" id="KW-0677">Repeat</keyword>
<keyword evidence="2 3" id="KW-0129">CBS domain</keyword>
<dbReference type="InterPro" id="IPR000644">
    <property type="entry name" value="CBS_dom"/>
</dbReference>
<proteinExistence type="predicted"/>
<feature type="domain" description="CBS" evidence="5">
    <location>
        <begin position="252"/>
        <end position="309"/>
    </location>
</feature>
<dbReference type="InterPro" id="IPR046342">
    <property type="entry name" value="CBS_dom_sf"/>
</dbReference>
<evidence type="ECO:0000256" key="1">
    <source>
        <dbReference type="ARBA" id="ARBA00022737"/>
    </source>
</evidence>
<feature type="compositionally biased region" description="Pro residues" evidence="4">
    <location>
        <begin position="398"/>
        <end position="408"/>
    </location>
</feature>
<gene>
    <name evidence="6" type="ORF">ABVK25_002067</name>
</gene>
<feature type="region of interest" description="Disordered" evidence="4">
    <location>
        <begin position="1"/>
        <end position="72"/>
    </location>
</feature>
<dbReference type="InterPro" id="IPR050511">
    <property type="entry name" value="AMPK_gamma/SDS23_families"/>
</dbReference>
<evidence type="ECO:0000313" key="7">
    <source>
        <dbReference type="Proteomes" id="UP001590951"/>
    </source>
</evidence>
<protein>
    <recommendedName>
        <fullName evidence="5">CBS domain-containing protein</fullName>
    </recommendedName>
</protein>
<dbReference type="PROSITE" id="PS51371">
    <property type="entry name" value="CBS"/>
    <property type="match status" value="1"/>
</dbReference>
<evidence type="ECO:0000256" key="4">
    <source>
        <dbReference type="SAM" id="MobiDB-lite"/>
    </source>
</evidence>